<evidence type="ECO:0000256" key="1">
    <source>
        <dbReference type="SAM" id="MobiDB-lite"/>
    </source>
</evidence>
<feature type="region of interest" description="Disordered" evidence="1">
    <location>
        <begin position="65"/>
        <end position="84"/>
    </location>
</feature>
<name>A0A6S7LVB9_PARCT</name>
<dbReference type="EMBL" id="CACRXK020039017">
    <property type="protein sequence ID" value="CAB4045363.1"/>
    <property type="molecule type" value="Genomic_DNA"/>
</dbReference>
<keyword evidence="3" id="KW-1185">Reference proteome</keyword>
<feature type="region of interest" description="Disordered" evidence="1">
    <location>
        <begin position="1"/>
        <end position="21"/>
    </location>
</feature>
<evidence type="ECO:0000313" key="2">
    <source>
        <dbReference type="EMBL" id="CAB4045363.1"/>
    </source>
</evidence>
<dbReference type="OrthoDB" id="6010305at2759"/>
<sequence length="115" mass="13198">MNEENSSPIKTGKGCRKRTNNTKYFNEIDDESEDMEPVIKKLKASGPKITEANRSANLASMIKEKLAKQSQPDKDGQSCDDNDCRHKKENILLKEYIKILERENKRLLDEIENGN</sequence>
<organism evidence="2 3">
    <name type="scientific">Paramuricea clavata</name>
    <name type="common">Red gorgonian</name>
    <name type="synonym">Violescent sea-whip</name>
    <dbReference type="NCBI Taxonomy" id="317549"/>
    <lineage>
        <taxon>Eukaryota</taxon>
        <taxon>Metazoa</taxon>
        <taxon>Cnidaria</taxon>
        <taxon>Anthozoa</taxon>
        <taxon>Octocorallia</taxon>
        <taxon>Malacalcyonacea</taxon>
        <taxon>Plexauridae</taxon>
        <taxon>Paramuricea</taxon>
    </lineage>
</organism>
<proteinExistence type="predicted"/>
<gene>
    <name evidence="2" type="ORF">PACLA_8A037920</name>
</gene>
<dbReference type="AlphaFoldDB" id="A0A6S7LVB9"/>
<protein>
    <submittedName>
        <fullName evidence="2">Uncharacterized protein</fullName>
    </submittedName>
</protein>
<evidence type="ECO:0000313" key="3">
    <source>
        <dbReference type="Proteomes" id="UP001152795"/>
    </source>
</evidence>
<dbReference type="Proteomes" id="UP001152795">
    <property type="component" value="Unassembled WGS sequence"/>
</dbReference>
<comment type="caution">
    <text evidence="2">The sequence shown here is derived from an EMBL/GenBank/DDBJ whole genome shotgun (WGS) entry which is preliminary data.</text>
</comment>
<reference evidence="2" key="1">
    <citation type="submission" date="2020-04" db="EMBL/GenBank/DDBJ databases">
        <authorList>
            <person name="Alioto T."/>
            <person name="Alioto T."/>
            <person name="Gomez Garrido J."/>
        </authorList>
    </citation>
    <scope>NUCLEOTIDE SEQUENCE</scope>
    <source>
        <strain evidence="2">A484AB</strain>
    </source>
</reference>
<feature type="non-terminal residue" evidence="2">
    <location>
        <position position="1"/>
    </location>
</feature>
<accession>A0A6S7LVB9</accession>